<organism evidence="2 3">
    <name type="scientific">Saguinus oedipus</name>
    <name type="common">Cotton-top tamarin</name>
    <name type="synonym">Oedipomidas oedipus</name>
    <dbReference type="NCBI Taxonomy" id="9490"/>
    <lineage>
        <taxon>Eukaryota</taxon>
        <taxon>Metazoa</taxon>
        <taxon>Chordata</taxon>
        <taxon>Craniata</taxon>
        <taxon>Vertebrata</taxon>
        <taxon>Euteleostomi</taxon>
        <taxon>Mammalia</taxon>
        <taxon>Eutheria</taxon>
        <taxon>Euarchontoglires</taxon>
        <taxon>Primates</taxon>
        <taxon>Haplorrhini</taxon>
        <taxon>Platyrrhini</taxon>
        <taxon>Cebidae</taxon>
        <taxon>Callitrichinae</taxon>
        <taxon>Saguinus</taxon>
    </lineage>
</organism>
<comment type="caution">
    <text evidence="2">The sequence shown here is derived from an EMBL/GenBank/DDBJ whole genome shotgun (WGS) entry which is preliminary data.</text>
</comment>
<evidence type="ECO:0000313" key="3">
    <source>
        <dbReference type="Proteomes" id="UP001266305"/>
    </source>
</evidence>
<protein>
    <submittedName>
        <fullName evidence="2">Uncharacterized protein</fullName>
    </submittedName>
</protein>
<gene>
    <name evidence="2" type="ORF">P7K49_028651</name>
</gene>
<feature type="region of interest" description="Disordered" evidence="1">
    <location>
        <begin position="1"/>
        <end position="116"/>
    </location>
</feature>
<evidence type="ECO:0000313" key="2">
    <source>
        <dbReference type="EMBL" id="KAK2092123.1"/>
    </source>
</evidence>
<feature type="compositionally biased region" description="Polar residues" evidence="1">
    <location>
        <begin position="89"/>
        <end position="116"/>
    </location>
</feature>
<proteinExistence type="predicted"/>
<reference evidence="2 3" key="1">
    <citation type="submission" date="2023-05" db="EMBL/GenBank/DDBJ databases">
        <title>B98-5 Cell Line De Novo Hybrid Assembly: An Optical Mapping Approach.</title>
        <authorList>
            <person name="Kananen K."/>
            <person name="Auerbach J.A."/>
            <person name="Kautto E."/>
            <person name="Blachly J.S."/>
        </authorList>
    </citation>
    <scope>NUCLEOTIDE SEQUENCE [LARGE SCALE GENOMIC DNA]</scope>
    <source>
        <strain evidence="2">B95-8</strain>
        <tissue evidence="2">Cell line</tissue>
    </source>
</reference>
<feature type="compositionally biased region" description="Polar residues" evidence="1">
    <location>
        <begin position="1"/>
        <end position="13"/>
    </location>
</feature>
<name>A0ABQ9U656_SAGOE</name>
<dbReference type="EMBL" id="JASSZA010000015">
    <property type="protein sequence ID" value="KAK2092123.1"/>
    <property type="molecule type" value="Genomic_DNA"/>
</dbReference>
<sequence length="116" mass="12279">MSSGQTITAQVLQGLQRHAHGRGAEVPSLGTGGGRSQAAEADLTQEMERMLGGTEENPGVLWEQGRGQLQRQSPELSEKDTEDEEVQLASEQLTSKGTSSDVKSTFSSANSSAMES</sequence>
<keyword evidence="3" id="KW-1185">Reference proteome</keyword>
<evidence type="ECO:0000256" key="1">
    <source>
        <dbReference type="SAM" id="MobiDB-lite"/>
    </source>
</evidence>
<accession>A0ABQ9U656</accession>
<dbReference type="Proteomes" id="UP001266305">
    <property type="component" value="Unassembled WGS sequence"/>
</dbReference>